<dbReference type="Pfam" id="PF17963">
    <property type="entry name" value="Big_9"/>
    <property type="match status" value="4"/>
</dbReference>
<dbReference type="PANTHER" id="PTHR45739:SF8">
    <property type="entry name" value="FRAS1-RELATED EXTRACELLULAR MATRIX PROTEIN 1"/>
    <property type="match status" value="1"/>
</dbReference>
<dbReference type="AlphaFoldDB" id="A0A382PGN0"/>
<name>A0A382PGN0_9ZZZZ</name>
<dbReference type="PANTHER" id="PTHR45739">
    <property type="entry name" value="MATRIX PROTEIN, PUTATIVE-RELATED"/>
    <property type="match status" value="1"/>
</dbReference>
<dbReference type="EMBL" id="UINC01106981">
    <property type="protein sequence ID" value="SVC72017.1"/>
    <property type="molecule type" value="Genomic_DNA"/>
</dbReference>
<evidence type="ECO:0000313" key="1">
    <source>
        <dbReference type="EMBL" id="SVC72017.1"/>
    </source>
</evidence>
<reference evidence="1" key="1">
    <citation type="submission" date="2018-05" db="EMBL/GenBank/DDBJ databases">
        <authorList>
            <person name="Lanie J.A."/>
            <person name="Ng W.-L."/>
            <person name="Kazmierczak K.M."/>
            <person name="Andrzejewski T.M."/>
            <person name="Davidsen T.M."/>
            <person name="Wayne K.J."/>
            <person name="Tettelin H."/>
            <person name="Glass J.I."/>
            <person name="Rusch D."/>
            <person name="Podicherti R."/>
            <person name="Tsui H.-C.T."/>
            <person name="Winkler M.E."/>
        </authorList>
    </citation>
    <scope>NUCLEOTIDE SEQUENCE</scope>
</reference>
<organism evidence="1">
    <name type="scientific">marine metagenome</name>
    <dbReference type="NCBI Taxonomy" id="408172"/>
    <lineage>
        <taxon>unclassified sequences</taxon>
        <taxon>metagenomes</taxon>
        <taxon>ecological metagenomes</taxon>
    </lineage>
</organism>
<dbReference type="InterPro" id="IPR051561">
    <property type="entry name" value="FRAS1_ECM"/>
</dbReference>
<dbReference type="GO" id="GO:0009653">
    <property type="term" value="P:anatomical structure morphogenesis"/>
    <property type="evidence" value="ECO:0007669"/>
    <property type="project" value="TreeGrafter"/>
</dbReference>
<evidence type="ECO:0008006" key="2">
    <source>
        <dbReference type="Google" id="ProtNLM"/>
    </source>
</evidence>
<feature type="non-terminal residue" evidence="1">
    <location>
        <position position="1"/>
    </location>
</feature>
<sequence length="344" mass="37204">PIDTVSNGGTISFNNDGSFIYSSVPSFTGTDIFSYRVSDGEYYSNVTSVTIVVNSANDSPVAESFEVFVQEDNEITLTLVGYDEDTEDGDLTFEIVESTSHGALIYSRALAEYIYTPDSNYNGEDSFTYHVFDDQDTSDVAQVTITVTPVNDAPVISEISDQVTAEDTPLDISVEVTDVEDDAVVLEIVGVPQHGSAEVISGDIVRYTPSAEYSGSDNIVLQATELESGLPSEQVNIAITVTPVNDAPVAVSFDIEMVENVAIDLTLVGYDEETEDGDLIFEIVDDPSHGTLTPTPGRAIREYTYTPDDNYNGVDSFTYRVFDGYIYSDLATVSITITAVNTAP</sequence>
<dbReference type="Gene3D" id="2.60.40.3440">
    <property type="match status" value="3"/>
</dbReference>
<feature type="non-terminal residue" evidence="1">
    <location>
        <position position="344"/>
    </location>
</feature>
<protein>
    <recommendedName>
        <fullName evidence="2">RapA2 cadherin-like domain-containing protein</fullName>
    </recommendedName>
</protein>
<dbReference type="NCBIfam" id="NF012211">
    <property type="entry name" value="tand_rpt_95"/>
    <property type="match status" value="4"/>
</dbReference>
<gene>
    <name evidence="1" type="ORF">METZ01_LOCUS324871</name>
</gene>
<accession>A0A382PGN0</accession>
<proteinExistence type="predicted"/>